<dbReference type="SUPFAM" id="SSF56300">
    <property type="entry name" value="Metallo-dependent phosphatases"/>
    <property type="match status" value="1"/>
</dbReference>
<dbReference type="AlphaFoldDB" id="A0A8E2JWT3"/>
<name>A0A8E2JWT3_9PEZI</name>
<dbReference type="InterPro" id="IPR029052">
    <property type="entry name" value="Metallo-depent_PP-like"/>
</dbReference>
<dbReference type="PANTHER" id="PTHR12905:SF0">
    <property type="entry name" value="CALCINEURIN-LIKE PHOSPHOESTERASE DOMAIN-CONTAINING PROTEIN"/>
    <property type="match status" value="1"/>
</dbReference>
<dbReference type="GO" id="GO:0016787">
    <property type="term" value="F:hydrolase activity"/>
    <property type="evidence" value="ECO:0007669"/>
    <property type="project" value="InterPro"/>
</dbReference>
<dbReference type="Proteomes" id="UP000250140">
    <property type="component" value="Unassembled WGS sequence"/>
</dbReference>
<sequence>MPVPTPSLQQRIKTRFLIISDTHSAQLDLQENGPRVTTPFPFRKPLPRADVLLHCGDLTKIGHLDEYRKTLDMLGECDAELKLVIAGNHDISLDEEYYRREGMRMHRHAFDPKMPKQARDMWMGEEARRAGVTYLDEGSHAFALKSGAKLRIYVSPYQPEFCDWAFPYERGEDRFNPPDKVTPGATSIAKNPVPDFPQIDVMMTHGPPLGRLDKTFRGEEVGCEHLLRAARRCKPRLYCFGHIHEGWGAERVLWDPSESLDQDWCKHIAQAEPIAVDYGRIVQERAVHVDISSFSAVQPLEFGRETLMVNASIMNLMYQPQQSPWVIDVDLWPADNG</sequence>
<dbReference type="PANTHER" id="PTHR12905">
    <property type="entry name" value="METALLOPHOSPHOESTERASE"/>
    <property type="match status" value="1"/>
</dbReference>
<gene>
    <name evidence="2" type="ORF">AOQ84DRAFT_334142</name>
</gene>
<dbReference type="InterPro" id="IPR051693">
    <property type="entry name" value="UPF0046_metallophosphoest"/>
</dbReference>
<protein>
    <submittedName>
        <fullName evidence="2">Ser/Thr protein phosphatase family protein</fullName>
    </submittedName>
</protein>
<dbReference type="Pfam" id="PF00149">
    <property type="entry name" value="Metallophos"/>
    <property type="match status" value="1"/>
</dbReference>
<evidence type="ECO:0000259" key="1">
    <source>
        <dbReference type="Pfam" id="PF00149"/>
    </source>
</evidence>
<evidence type="ECO:0000313" key="2">
    <source>
        <dbReference type="EMBL" id="OCL12524.1"/>
    </source>
</evidence>
<dbReference type="EMBL" id="KV748869">
    <property type="protein sequence ID" value="OCL12524.1"/>
    <property type="molecule type" value="Genomic_DNA"/>
</dbReference>
<feature type="domain" description="Calcineurin-like phosphoesterase" evidence="1">
    <location>
        <begin position="15"/>
        <end position="245"/>
    </location>
</feature>
<evidence type="ECO:0000313" key="3">
    <source>
        <dbReference type="Proteomes" id="UP000250140"/>
    </source>
</evidence>
<keyword evidence="3" id="KW-1185">Reference proteome</keyword>
<reference evidence="2 3" key="1">
    <citation type="journal article" date="2016" name="Nat. Commun.">
        <title>Ectomycorrhizal ecology is imprinted in the genome of the dominant symbiotic fungus Cenococcum geophilum.</title>
        <authorList>
            <consortium name="DOE Joint Genome Institute"/>
            <person name="Peter M."/>
            <person name="Kohler A."/>
            <person name="Ohm R.A."/>
            <person name="Kuo A."/>
            <person name="Krutzmann J."/>
            <person name="Morin E."/>
            <person name="Arend M."/>
            <person name="Barry K.W."/>
            <person name="Binder M."/>
            <person name="Choi C."/>
            <person name="Clum A."/>
            <person name="Copeland A."/>
            <person name="Grisel N."/>
            <person name="Haridas S."/>
            <person name="Kipfer T."/>
            <person name="LaButti K."/>
            <person name="Lindquist E."/>
            <person name="Lipzen A."/>
            <person name="Maire R."/>
            <person name="Meier B."/>
            <person name="Mihaltcheva S."/>
            <person name="Molinier V."/>
            <person name="Murat C."/>
            <person name="Poggeler S."/>
            <person name="Quandt C.A."/>
            <person name="Sperisen C."/>
            <person name="Tritt A."/>
            <person name="Tisserant E."/>
            <person name="Crous P.W."/>
            <person name="Henrissat B."/>
            <person name="Nehls U."/>
            <person name="Egli S."/>
            <person name="Spatafora J.W."/>
            <person name="Grigoriev I.V."/>
            <person name="Martin F.M."/>
        </authorList>
    </citation>
    <scope>NUCLEOTIDE SEQUENCE [LARGE SCALE GENOMIC DNA]</scope>
    <source>
        <strain evidence="2 3">CBS 207.34</strain>
    </source>
</reference>
<dbReference type="InterPro" id="IPR004843">
    <property type="entry name" value="Calcineurin-like_PHP"/>
</dbReference>
<proteinExistence type="predicted"/>
<dbReference type="Gene3D" id="3.60.21.10">
    <property type="match status" value="1"/>
</dbReference>
<organism evidence="2 3">
    <name type="scientific">Glonium stellatum</name>
    <dbReference type="NCBI Taxonomy" id="574774"/>
    <lineage>
        <taxon>Eukaryota</taxon>
        <taxon>Fungi</taxon>
        <taxon>Dikarya</taxon>
        <taxon>Ascomycota</taxon>
        <taxon>Pezizomycotina</taxon>
        <taxon>Dothideomycetes</taxon>
        <taxon>Pleosporomycetidae</taxon>
        <taxon>Gloniales</taxon>
        <taxon>Gloniaceae</taxon>
        <taxon>Glonium</taxon>
    </lineage>
</organism>
<dbReference type="CDD" id="cd07379">
    <property type="entry name" value="MPP_239FB"/>
    <property type="match status" value="1"/>
</dbReference>
<dbReference type="OrthoDB" id="630188at2759"/>
<accession>A0A8E2JWT3</accession>